<keyword evidence="3" id="KW-1185">Reference proteome</keyword>
<feature type="region of interest" description="Disordered" evidence="1">
    <location>
        <begin position="22"/>
        <end position="42"/>
    </location>
</feature>
<dbReference type="AlphaFoldDB" id="A0A2V3IFT9"/>
<organism evidence="2 3">
    <name type="scientific">Gracilariopsis chorda</name>
    <dbReference type="NCBI Taxonomy" id="448386"/>
    <lineage>
        <taxon>Eukaryota</taxon>
        <taxon>Rhodophyta</taxon>
        <taxon>Florideophyceae</taxon>
        <taxon>Rhodymeniophycidae</taxon>
        <taxon>Gracilariales</taxon>
        <taxon>Gracilariaceae</taxon>
        <taxon>Gracilariopsis</taxon>
    </lineage>
</organism>
<evidence type="ECO:0000313" key="3">
    <source>
        <dbReference type="Proteomes" id="UP000247409"/>
    </source>
</evidence>
<evidence type="ECO:0000256" key="1">
    <source>
        <dbReference type="SAM" id="MobiDB-lite"/>
    </source>
</evidence>
<gene>
    <name evidence="2" type="ORF">BWQ96_10252</name>
</gene>
<protein>
    <submittedName>
        <fullName evidence="2">Uncharacterized protein</fullName>
    </submittedName>
</protein>
<reference evidence="2 3" key="1">
    <citation type="journal article" date="2018" name="Mol. Biol. Evol.">
        <title>Analysis of the draft genome of the red seaweed Gracilariopsis chorda provides insights into genome size evolution in Rhodophyta.</title>
        <authorList>
            <person name="Lee J."/>
            <person name="Yang E.C."/>
            <person name="Graf L."/>
            <person name="Yang J.H."/>
            <person name="Qiu H."/>
            <person name="Zel Zion U."/>
            <person name="Chan C.X."/>
            <person name="Stephens T.G."/>
            <person name="Weber A.P.M."/>
            <person name="Boo G.H."/>
            <person name="Boo S.M."/>
            <person name="Kim K.M."/>
            <person name="Shin Y."/>
            <person name="Jung M."/>
            <person name="Lee S.J."/>
            <person name="Yim H.S."/>
            <person name="Lee J.H."/>
            <person name="Bhattacharya D."/>
            <person name="Yoon H.S."/>
        </authorList>
    </citation>
    <scope>NUCLEOTIDE SEQUENCE [LARGE SCALE GENOMIC DNA]</scope>
    <source>
        <strain evidence="2 3">SKKU-2015</strain>
        <tissue evidence="2">Whole body</tissue>
    </source>
</reference>
<proteinExistence type="predicted"/>
<evidence type="ECO:0000313" key="2">
    <source>
        <dbReference type="EMBL" id="PXF40040.1"/>
    </source>
</evidence>
<accession>A0A2V3IFT9</accession>
<sequence length="69" mass="7972">MDTASTSDEYQELLYSREEYEKRYTPEASSEEPLVSGVETRGSRSFRSMKETVVQTLFMTNVLPSPRNE</sequence>
<comment type="caution">
    <text evidence="2">The sequence shown here is derived from an EMBL/GenBank/DDBJ whole genome shotgun (WGS) entry which is preliminary data.</text>
</comment>
<dbReference type="EMBL" id="NBIV01000374">
    <property type="protein sequence ID" value="PXF40040.1"/>
    <property type="molecule type" value="Genomic_DNA"/>
</dbReference>
<name>A0A2V3IFT9_9FLOR</name>
<dbReference type="Proteomes" id="UP000247409">
    <property type="component" value="Unassembled WGS sequence"/>
</dbReference>